<dbReference type="InterPro" id="IPR055275">
    <property type="entry name" value="Ferredox_Rdtase"/>
</dbReference>
<dbReference type="Gene3D" id="3.50.50.60">
    <property type="entry name" value="FAD/NAD(P)-binding domain"/>
    <property type="match status" value="1"/>
</dbReference>
<feature type="binding site" evidence="12">
    <location>
        <position position="479"/>
    </location>
    <ligand>
        <name>FAD</name>
        <dbReference type="ChEBI" id="CHEBI:57692"/>
    </ligand>
</feature>
<dbReference type="Gene3D" id="3.40.50.720">
    <property type="entry name" value="NAD(P)-binding Rossmann-like Domain"/>
    <property type="match status" value="1"/>
</dbReference>
<feature type="domain" description="4Fe-4S ferredoxin-type" evidence="15">
    <location>
        <begin position="1"/>
        <end position="29"/>
    </location>
</feature>
<accession>X0REM1</accession>
<feature type="domain" description="4Fe-4S ferredoxin-type" evidence="15">
    <location>
        <begin position="37"/>
        <end position="66"/>
    </location>
</feature>
<dbReference type="Pfam" id="PF07992">
    <property type="entry name" value="Pyr_redox_2"/>
    <property type="match status" value="1"/>
</dbReference>
<organism evidence="16 17">
    <name type="scientific">Rhodococcus wratislaviensis NBRC 100605</name>
    <dbReference type="NCBI Taxonomy" id="1219028"/>
    <lineage>
        <taxon>Bacteria</taxon>
        <taxon>Bacillati</taxon>
        <taxon>Actinomycetota</taxon>
        <taxon>Actinomycetes</taxon>
        <taxon>Mycobacteriales</taxon>
        <taxon>Nocardiaceae</taxon>
        <taxon>Rhodococcus</taxon>
    </lineage>
</organism>
<dbReference type="InterPro" id="IPR023753">
    <property type="entry name" value="FAD/NAD-binding_dom"/>
</dbReference>
<dbReference type="EC" id="1.18.1.2" evidence="3"/>
<feature type="binding site" evidence="13">
    <location>
        <position position="486"/>
    </location>
    <ligand>
        <name>NADP(+)</name>
        <dbReference type="ChEBI" id="CHEBI:58349"/>
    </ligand>
</feature>
<protein>
    <recommendedName>
        <fullName evidence="3">ferredoxin--NADP(+) reductase</fullName>
        <ecNumber evidence="3">1.18.1.2</ecNumber>
    </recommendedName>
</protein>
<evidence type="ECO:0000313" key="17">
    <source>
        <dbReference type="Proteomes" id="UP000019491"/>
    </source>
</evidence>
<dbReference type="SUPFAM" id="SSF54862">
    <property type="entry name" value="4Fe-4S ferredoxins"/>
    <property type="match status" value="1"/>
</dbReference>
<keyword evidence="4" id="KW-0285">Flavoprotein</keyword>
<dbReference type="Proteomes" id="UP000019491">
    <property type="component" value="Unassembled WGS sequence"/>
</dbReference>
<feature type="region of interest" description="Disordered" evidence="14">
    <location>
        <begin position="400"/>
        <end position="421"/>
    </location>
</feature>
<evidence type="ECO:0000256" key="1">
    <source>
        <dbReference type="ARBA" id="ARBA00001974"/>
    </source>
</evidence>
<feature type="binding site" evidence="13">
    <location>
        <position position="307"/>
    </location>
    <ligand>
        <name>NADP(+)</name>
        <dbReference type="ChEBI" id="CHEBI:58349"/>
    </ligand>
</feature>
<feature type="binding site" evidence="12">
    <location>
        <position position="180"/>
    </location>
    <ligand>
        <name>FAD</name>
        <dbReference type="ChEBI" id="CHEBI:57692"/>
    </ligand>
</feature>
<evidence type="ECO:0000256" key="13">
    <source>
        <dbReference type="PIRSR" id="PIRSR000362-2"/>
    </source>
</evidence>
<evidence type="ECO:0000256" key="11">
    <source>
        <dbReference type="ARBA" id="ARBA00047776"/>
    </source>
</evidence>
<name>X0REM1_RHOWR</name>
<dbReference type="GO" id="GO:0046872">
    <property type="term" value="F:metal ion binding"/>
    <property type="evidence" value="ECO:0007669"/>
    <property type="project" value="UniProtKB-KW"/>
</dbReference>
<feature type="binding site" evidence="13">
    <location>
        <begin position="251"/>
        <end position="254"/>
    </location>
    <ligand>
        <name>NADP(+)</name>
        <dbReference type="ChEBI" id="CHEBI:58349"/>
    </ligand>
</feature>
<dbReference type="InterPro" id="IPR017896">
    <property type="entry name" value="4Fe4S_Fe-S-bd"/>
</dbReference>
<dbReference type="SUPFAM" id="SSF51971">
    <property type="entry name" value="Nucleotide-binding domain"/>
    <property type="match status" value="1"/>
</dbReference>
<feature type="binding site" evidence="12">
    <location>
        <position position="144"/>
    </location>
    <ligand>
        <name>FAD</name>
        <dbReference type="ChEBI" id="CHEBI:57692"/>
    </ligand>
</feature>
<dbReference type="PROSITE" id="PS51379">
    <property type="entry name" value="4FE4S_FER_2"/>
    <property type="match status" value="2"/>
</dbReference>
<dbReference type="GO" id="GO:0051536">
    <property type="term" value="F:iron-sulfur cluster binding"/>
    <property type="evidence" value="ECO:0007669"/>
    <property type="project" value="UniProtKB-KW"/>
</dbReference>
<evidence type="ECO:0000256" key="5">
    <source>
        <dbReference type="ARBA" id="ARBA00022723"/>
    </source>
</evidence>
<dbReference type="CDD" id="cd04410">
    <property type="entry name" value="DMSOR_beta-like"/>
    <property type="match status" value="1"/>
</dbReference>
<evidence type="ECO:0000256" key="10">
    <source>
        <dbReference type="ARBA" id="ARBA00023014"/>
    </source>
</evidence>
<comment type="catalytic activity">
    <reaction evidence="11">
        <text>2 reduced [2Fe-2S]-[ferredoxin] + NADP(+) + H(+) = 2 oxidized [2Fe-2S]-[ferredoxin] + NADPH</text>
        <dbReference type="Rhea" id="RHEA:20125"/>
        <dbReference type="Rhea" id="RHEA-COMP:10000"/>
        <dbReference type="Rhea" id="RHEA-COMP:10001"/>
        <dbReference type="ChEBI" id="CHEBI:15378"/>
        <dbReference type="ChEBI" id="CHEBI:33737"/>
        <dbReference type="ChEBI" id="CHEBI:33738"/>
        <dbReference type="ChEBI" id="CHEBI:57783"/>
        <dbReference type="ChEBI" id="CHEBI:58349"/>
        <dbReference type="EC" id="1.18.1.2"/>
    </reaction>
</comment>
<keyword evidence="17" id="KW-1185">Reference proteome</keyword>
<keyword evidence="6 12" id="KW-0274">FAD</keyword>
<dbReference type="Gene3D" id="3.30.70.20">
    <property type="match status" value="1"/>
</dbReference>
<dbReference type="PIRSF" id="PIRSF000362">
    <property type="entry name" value="FNR"/>
    <property type="match status" value="1"/>
</dbReference>
<evidence type="ECO:0000256" key="7">
    <source>
        <dbReference type="ARBA" id="ARBA00022857"/>
    </source>
</evidence>
<dbReference type="PANTHER" id="PTHR48467:SF1">
    <property type="entry name" value="GLUTAMATE SYNTHASE 1 [NADH], CHLOROPLASTIC-LIKE"/>
    <property type="match status" value="1"/>
</dbReference>
<dbReference type="OrthoDB" id="289202at2"/>
<keyword evidence="8" id="KW-0560">Oxidoreductase</keyword>
<evidence type="ECO:0000313" key="16">
    <source>
        <dbReference type="EMBL" id="GAF49475.1"/>
    </source>
</evidence>
<evidence type="ECO:0000256" key="3">
    <source>
        <dbReference type="ARBA" id="ARBA00013223"/>
    </source>
</evidence>
<dbReference type="Pfam" id="PF00037">
    <property type="entry name" value="Fer4"/>
    <property type="match status" value="1"/>
</dbReference>
<comment type="similarity">
    <text evidence="2">Belongs to the ferredoxin--NADP reductase type 1 family.</text>
</comment>
<feature type="binding site" evidence="12">
    <location>
        <position position="116"/>
    </location>
    <ligand>
        <name>FAD</name>
        <dbReference type="ChEBI" id="CHEBI:57692"/>
    </ligand>
</feature>
<keyword evidence="9" id="KW-0408">Iron</keyword>
<evidence type="ECO:0000256" key="12">
    <source>
        <dbReference type="PIRSR" id="PIRSR000362-1"/>
    </source>
</evidence>
<feature type="binding site" evidence="13">
    <location>
        <begin position="295"/>
        <end position="296"/>
    </location>
    <ligand>
        <name>NADP(+)</name>
        <dbReference type="ChEBI" id="CHEBI:58349"/>
    </ligand>
</feature>
<dbReference type="PRINTS" id="PR00419">
    <property type="entry name" value="ADXRDTASE"/>
</dbReference>
<evidence type="ECO:0000256" key="14">
    <source>
        <dbReference type="SAM" id="MobiDB-lite"/>
    </source>
</evidence>
<dbReference type="GO" id="GO:0004324">
    <property type="term" value="F:ferredoxin-NADP+ reductase activity"/>
    <property type="evidence" value="ECO:0007669"/>
    <property type="project" value="UniProtKB-EC"/>
</dbReference>
<evidence type="ECO:0000256" key="2">
    <source>
        <dbReference type="ARBA" id="ARBA00008312"/>
    </source>
</evidence>
<dbReference type="RefSeq" id="WP_037241260.1">
    <property type="nucleotide sequence ID" value="NZ_BAWF01000087.1"/>
</dbReference>
<dbReference type="InterPro" id="IPR036188">
    <property type="entry name" value="FAD/NAD-bd_sf"/>
</dbReference>
<proteinExistence type="inferred from homology"/>
<sequence>MPHVITQPCCNDASCISVCPVNCIHPTPDEPEFISAEMLYIDPDTCIDCGACIDHCPVEAIFPDDSLDEGQERYLQINADYYTDHNSFGGLVPPHKKPPLPADKELHVAIVGAGPAAFYAAEELVKHSAIRVDMFDRLPTPYGLVRAGVAPDHPSTKGVEKTFAATAAKRTFEYFLNVEIGKHINHDELLDHYGAVIYAHGASTDKHLGIEGEDLPGSIAATDFVAWYNGHPDFADKDFDLSAEGAVVVGNGNVALDVARILLDDPDHLAKTDIADHALEKLRLSNIQEVVLLGRRGIAQAAYTNSEFLAMGDMAGVDVIVDPEELVLDQANHDARDAGTLDSTIATKVRIAEEFAQRTPTEGNKKVIFRYLVSPLSIKGSNEGIETIRCVRNEFINADESADNLGDSPRPDSGRVGIRPTGEEFDLPAGVVMRAIGYTGLPLDGLPFDGGQGVVPNDGGRVMHSRDGDRVEGVYVTGWIKRGATGGIGMNRLCGHETAMAVIADFTEGKLPEPTKSRDQVPDLIADRGAGRIDGTGWKNIDLAERNAGKKAGRRRIKLVNIEEMEIAATLERG</sequence>
<dbReference type="InterPro" id="IPR021163">
    <property type="entry name" value="Ferredox_Rdtase_adrenod"/>
</dbReference>
<evidence type="ECO:0000256" key="8">
    <source>
        <dbReference type="ARBA" id="ARBA00023002"/>
    </source>
</evidence>
<dbReference type="AlphaFoldDB" id="X0REM1"/>
<dbReference type="InterPro" id="IPR017900">
    <property type="entry name" value="4Fe4S_Fe_S_CS"/>
</dbReference>
<feature type="binding site" evidence="12">
    <location>
        <begin position="486"/>
        <end position="488"/>
    </location>
    <ligand>
        <name>FAD</name>
        <dbReference type="ChEBI" id="CHEBI:57692"/>
    </ligand>
</feature>
<keyword evidence="10" id="KW-0411">Iron-sulfur</keyword>
<reference evidence="16 17" key="1">
    <citation type="submission" date="2014-02" db="EMBL/GenBank/DDBJ databases">
        <title>Whole genome shotgun sequence of Rhodococcus wratislaviensis NBRC 100605.</title>
        <authorList>
            <person name="Hosoyama A."/>
            <person name="Tsuchikane K."/>
            <person name="Yoshida I."/>
            <person name="Ohji S."/>
            <person name="Ichikawa N."/>
            <person name="Yamazoe A."/>
            <person name="Fujita N."/>
        </authorList>
    </citation>
    <scope>NUCLEOTIDE SEQUENCE [LARGE SCALE GENOMIC DNA]</scope>
    <source>
        <strain evidence="16 17">NBRC 100605</strain>
    </source>
</reference>
<evidence type="ECO:0000256" key="4">
    <source>
        <dbReference type="ARBA" id="ARBA00022630"/>
    </source>
</evidence>
<gene>
    <name evidence="16" type="ORF">RW1_087_00020</name>
</gene>
<dbReference type="PANTHER" id="PTHR48467">
    <property type="entry name" value="GLUTAMATE SYNTHASE 1 [NADH], CHLOROPLASTIC-LIKE"/>
    <property type="match status" value="1"/>
</dbReference>
<evidence type="ECO:0000256" key="6">
    <source>
        <dbReference type="ARBA" id="ARBA00022827"/>
    </source>
</evidence>
<comment type="caution">
    <text evidence="16">The sequence shown here is derived from an EMBL/GenBank/DDBJ whole genome shotgun (WGS) entry which is preliminary data.</text>
</comment>
<evidence type="ECO:0000256" key="9">
    <source>
        <dbReference type="ARBA" id="ARBA00023004"/>
    </source>
</evidence>
<keyword evidence="5" id="KW-0479">Metal-binding</keyword>
<comment type="cofactor">
    <cofactor evidence="1 12">
        <name>FAD</name>
        <dbReference type="ChEBI" id="CHEBI:57692"/>
    </cofactor>
</comment>
<keyword evidence="7 13" id="KW-0521">NADP</keyword>
<evidence type="ECO:0000259" key="15">
    <source>
        <dbReference type="PROSITE" id="PS51379"/>
    </source>
</evidence>
<dbReference type="PROSITE" id="PS00198">
    <property type="entry name" value="4FE4S_FER_1"/>
    <property type="match status" value="1"/>
</dbReference>
<dbReference type="EMBL" id="BAWF01000087">
    <property type="protein sequence ID" value="GAF49475.1"/>
    <property type="molecule type" value="Genomic_DNA"/>
</dbReference>